<organism evidence="2 3">
    <name type="scientific">Litchfieldia salsa</name>
    <dbReference type="NCBI Taxonomy" id="930152"/>
    <lineage>
        <taxon>Bacteria</taxon>
        <taxon>Bacillati</taxon>
        <taxon>Bacillota</taxon>
        <taxon>Bacilli</taxon>
        <taxon>Bacillales</taxon>
        <taxon>Bacillaceae</taxon>
        <taxon>Litchfieldia</taxon>
    </lineage>
</organism>
<sequence length="212" mass="22122">MFFPGRGMPGMGPGQFMGTQMPAQAMSRAGGGGFLSKLMSGFKGGGSAAPTGMMQGMNPANFMQGPGNFMGAGVNAANAANAATGAAKTTSVLSGLTNPANLGTMLGNVQKALHTAESVMPMVQQYGPLVKNIPSMLKLYRELNSSDSDDDSEKTSDEEEVVTTKKRKTKKAQPSTESAEELDEERDVPKAATPSKKTTTTKSGQSVPRMYI</sequence>
<feature type="compositionally biased region" description="Low complexity" evidence="1">
    <location>
        <begin position="190"/>
        <end position="203"/>
    </location>
</feature>
<name>A0A1H0VAM0_9BACI</name>
<dbReference type="Proteomes" id="UP000199159">
    <property type="component" value="Unassembled WGS sequence"/>
</dbReference>
<reference evidence="3" key="1">
    <citation type="submission" date="2016-10" db="EMBL/GenBank/DDBJ databases">
        <authorList>
            <person name="Varghese N."/>
            <person name="Submissions S."/>
        </authorList>
    </citation>
    <scope>NUCLEOTIDE SEQUENCE [LARGE SCALE GENOMIC DNA]</scope>
    <source>
        <strain evidence="3">IBRC-M10078</strain>
    </source>
</reference>
<evidence type="ECO:0000256" key="1">
    <source>
        <dbReference type="SAM" id="MobiDB-lite"/>
    </source>
</evidence>
<protein>
    <submittedName>
        <fullName evidence="2">YqfQ-like protein</fullName>
    </submittedName>
</protein>
<evidence type="ECO:0000313" key="2">
    <source>
        <dbReference type="EMBL" id="SDP75477.1"/>
    </source>
</evidence>
<accession>A0A1H0VAM0</accession>
<gene>
    <name evidence="2" type="ORF">SAMN05216565_106140</name>
</gene>
<feature type="region of interest" description="Disordered" evidence="1">
    <location>
        <begin position="144"/>
        <end position="212"/>
    </location>
</feature>
<dbReference type="Pfam" id="PF14181">
    <property type="entry name" value="YqfQ"/>
    <property type="match status" value="1"/>
</dbReference>
<feature type="compositionally biased region" description="Acidic residues" evidence="1">
    <location>
        <begin position="147"/>
        <end position="161"/>
    </location>
</feature>
<dbReference type="OrthoDB" id="2860117at2"/>
<dbReference type="RefSeq" id="WP_090855120.1">
    <property type="nucleotide sequence ID" value="NZ_FNJU01000006.1"/>
</dbReference>
<evidence type="ECO:0000313" key="3">
    <source>
        <dbReference type="Proteomes" id="UP000199159"/>
    </source>
</evidence>
<proteinExistence type="predicted"/>
<keyword evidence="3" id="KW-1185">Reference proteome</keyword>
<dbReference type="InterPro" id="IPR025571">
    <property type="entry name" value="YqfQ"/>
</dbReference>
<dbReference type="EMBL" id="FNJU01000006">
    <property type="protein sequence ID" value="SDP75477.1"/>
    <property type="molecule type" value="Genomic_DNA"/>
</dbReference>
<dbReference type="AlphaFoldDB" id="A0A1H0VAM0"/>
<dbReference type="STRING" id="930152.SAMN05216565_106140"/>